<feature type="transmembrane region" description="Helical" evidence="1">
    <location>
        <begin position="104"/>
        <end position="121"/>
    </location>
</feature>
<dbReference type="InterPro" id="IPR037185">
    <property type="entry name" value="EmrE-like"/>
</dbReference>
<evidence type="ECO:0000313" key="3">
    <source>
        <dbReference type="EMBL" id="SVC06483.1"/>
    </source>
</evidence>
<proteinExistence type="predicted"/>
<feature type="transmembrane region" description="Helical" evidence="1">
    <location>
        <begin position="43"/>
        <end position="61"/>
    </location>
</feature>
<sequence length="216" mass="23993">LYYWILLQAYDRLPAQEAQALNYTWALVLTYLAVPLLGQRLRWTDIVAGGICYGGVLVVATKGRPWSMEFADPVGTALALGSTIVWALYWIYNMRDEVNPVLRLFLNFLCSLPWIITLVVVENSPWPTTWQGWAGGAYVGMFEMGIAFVLWLSALRLASNASRVSNLIFLSPFVSLLLIGRLVGEQVLASTWLGLVLIIGGLIVQRWGARSAELDG</sequence>
<feature type="non-terminal residue" evidence="3">
    <location>
        <position position="1"/>
    </location>
</feature>
<dbReference type="SUPFAM" id="SSF103481">
    <property type="entry name" value="Multidrug resistance efflux transporter EmrE"/>
    <property type="match status" value="2"/>
</dbReference>
<keyword evidence="1" id="KW-1133">Transmembrane helix</keyword>
<dbReference type="EMBL" id="UINC01071522">
    <property type="protein sequence ID" value="SVC06483.1"/>
    <property type="molecule type" value="Genomic_DNA"/>
</dbReference>
<dbReference type="PANTHER" id="PTHR22911">
    <property type="entry name" value="ACYL-MALONYL CONDENSING ENZYME-RELATED"/>
    <property type="match status" value="1"/>
</dbReference>
<evidence type="ECO:0000256" key="1">
    <source>
        <dbReference type="SAM" id="Phobius"/>
    </source>
</evidence>
<evidence type="ECO:0000259" key="2">
    <source>
        <dbReference type="Pfam" id="PF00892"/>
    </source>
</evidence>
<dbReference type="GO" id="GO:0016020">
    <property type="term" value="C:membrane"/>
    <property type="evidence" value="ECO:0007669"/>
    <property type="project" value="InterPro"/>
</dbReference>
<keyword evidence="1" id="KW-0812">Transmembrane</keyword>
<feature type="transmembrane region" description="Helical" evidence="1">
    <location>
        <begin position="73"/>
        <end position="92"/>
    </location>
</feature>
<protein>
    <recommendedName>
        <fullName evidence="2">EamA domain-containing protein</fullName>
    </recommendedName>
</protein>
<feature type="transmembrane region" description="Helical" evidence="1">
    <location>
        <begin position="189"/>
        <end position="209"/>
    </location>
</feature>
<feature type="transmembrane region" description="Helical" evidence="1">
    <location>
        <begin position="133"/>
        <end position="152"/>
    </location>
</feature>
<reference evidence="3" key="1">
    <citation type="submission" date="2018-05" db="EMBL/GenBank/DDBJ databases">
        <authorList>
            <person name="Lanie J.A."/>
            <person name="Ng W.-L."/>
            <person name="Kazmierczak K.M."/>
            <person name="Andrzejewski T.M."/>
            <person name="Davidsen T.M."/>
            <person name="Wayne K.J."/>
            <person name="Tettelin H."/>
            <person name="Glass J.I."/>
            <person name="Rusch D."/>
            <person name="Podicherti R."/>
            <person name="Tsui H.-C.T."/>
            <person name="Winkler M.E."/>
        </authorList>
    </citation>
    <scope>NUCLEOTIDE SEQUENCE</scope>
</reference>
<feature type="transmembrane region" description="Helical" evidence="1">
    <location>
        <begin position="20"/>
        <end position="38"/>
    </location>
</feature>
<accession>A0A382J5Z4</accession>
<gene>
    <name evidence="3" type="ORF">METZ01_LOCUS259337</name>
</gene>
<dbReference type="InterPro" id="IPR000620">
    <property type="entry name" value="EamA_dom"/>
</dbReference>
<dbReference type="AlphaFoldDB" id="A0A382J5Z4"/>
<feature type="transmembrane region" description="Helical" evidence="1">
    <location>
        <begin position="164"/>
        <end position="183"/>
    </location>
</feature>
<dbReference type="PANTHER" id="PTHR22911:SF137">
    <property type="entry name" value="SOLUTE CARRIER FAMILY 35 MEMBER G2-RELATED"/>
    <property type="match status" value="1"/>
</dbReference>
<feature type="domain" description="EamA" evidence="2">
    <location>
        <begin position="75"/>
        <end position="204"/>
    </location>
</feature>
<organism evidence="3">
    <name type="scientific">marine metagenome</name>
    <dbReference type="NCBI Taxonomy" id="408172"/>
    <lineage>
        <taxon>unclassified sequences</taxon>
        <taxon>metagenomes</taxon>
        <taxon>ecological metagenomes</taxon>
    </lineage>
</organism>
<name>A0A382J5Z4_9ZZZZ</name>
<keyword evidence="1" id="KW-0472">Membrane</keyword>
<dbReference type="Pfam" id="PF00892">
    <property type="entry name" value="EamA"/>
    <property type="match status" value="1"/>
</dbReference>